<dbReference type="GO" id="GO:0016763">
    <property type="term" value="F:pentosyltransferase activity"/>
    <property type="evidence" value="ECO:0007669"/>
    <property type="project" value="TreeGrafter"/>
</dbReference>
<feature type="transmembrane region" description="Helical" evidence="8">
    <location>
        <begin position="328"/>
        <end position="347"/>
    </location>
</feature>
<name>A0A7I9VL28_9BACT</name>
<keyword evidence="4" id="KW-0808">Transferase</keyword>
<evidence type="ECO:0000256" key="2">
    <source>
        <dbReference type="ARBA" id="ARBA00022475"/>
    </source>
</evidence>
<evidence type="ECO:0000256" key="1">
    <source>
        <dbReference type="ARBA" id="ARBA00004651"/>
    </source>
</evidence>
<feature type="transmembrane region" description="Helical" evidence="8">
    <location>
        <begin position="468"/>
        <end position="487"/>
    </location>
</feature>
<dbReference type="PANTHER" id="PTHR33908">
    <property type="entry name" value="MANNOSYLTRANSFERASE YKCB-RELATED"/>
    <property type="match status" value="1"/>
</dbReference>
<keyword evidence="5 8" id="KW-0812">Transmembrane</keyword>
<keyword evidence="11" id="KW-1185">Reference proteome</keyword>
<feature type="transmembrane region" description="Helical" evidence="8">
    <location>
        <begin position="97"/>
        <end position="119"/>
    </location>
</feature>
<feature type="transmembrane region" description="Helical" evidence="8">
    <location>
        <begin position="181"/>
        <end position="211"/>
    </location>
</feature>
<dbReference type="InterPro" id="IPR038731">
    <property type="entry name" value="RgtA/B/C-like"/>
</dbReference>
<dbReference type="AlphaFoldDB" id="A0A7I9VL28"/>
<evidence type="ECO:0000256" key="6">
    <source>
        <dbReference type="ARBA" id="ARBA00022989"/>
    </source>
</evidence>
<dbReference type="EMBL" id="BJTG01000003">
    <property type="protein sequence ID" value="GEJ56809.1"/>
    <property type="molecule type" value="Genomic_DNA"/>
</dbReference>
<evidence type="ECO:0000259" key="9">
    <source>
        <dbReference type="Pfam" id="PF13231"/>
    </source>
</evidence>
<evidence type="ECO:0000256" key="5">
    <source>
        <dbReference type="ARBA" id="ARBA00022692"/>
    </source>
</evidence>
<comment type="caution">
    <text evidence="10">The sequence shown here is derived from an EMBL/GenBank/DDBJ whole genome shotgun (WGS) entry which is preliminary data.</text>
</comment>
<accession>A0A7I9VL28</accession>
<feature type="transmembrane region" description="Helical" evidence="8">
    <location>
        <begin position="381"/>
        <end position="399"/>
    </location>
</feature>
<dbReference type="Proteomes" id="UP000503640">
    <property type="component" value="Unassembled WGS sequence"/>
</dbReference>
<reference evidence="11" key="1">
    <citation type="journal article" date="2020" name="Appl. Environ. Microbiol.">
        <title>Diazotrophic Anaeromyxobacter Isolates from Soils.</title>
        <authorList>
            <person name="Masuda Y."/>
            <person name="Yamanaka H."/>
            <person name="Xu Z.X."/>
            <person name="Shiratori Y."/>
            <person name="Aono T."/>
            <person name="Amachi S."/>
            <person name="Senoo K."/>
            <person name="Itoh H."/>
        </authorList>
    </citation>
    <scope>NUCLEOTIDE SEQUENCE [LARGE SCALE GENOMIC DNA]</scope>
    <source>
        <strain evidence="11">R267</strain>
    </source>
</reference>
<gene>
    <name evidence="10" type="ORF">AMYX_15500</name>
</gene>
<feature type="transmembrane region" description="Helical" evidence="8">
    <location>
        <begin position="443"/>
        <end position="461"/>
    </location>
</feature>
<evidence type="ECO:0000256" key="8">
    <source>
        <dbReference type="SAM" id="Phobius"/>
    </source>
</evidence>
<feature type="transmembrane region" description="Helical" evidence="8">
    <location>
        <begin position="353"/>
        <end position="369"/>
    </location>
</feature>
<feature type="transmembrane region" description="Helical" evidence="8">
    <location>
        <begin position="151"/>
        <end position="169"/>
    </location>
</feature>
<keyword evidence="3" id="KW-0328">Glycosyltransferase</keyword>
<keyword evidence="2" id="KW-1003">Cell membrane</keyword>
<comment type="subcellular location">
    <subcellularLocation>
        <location evidence="1">Cell membrane</location>
        <topology evidence="1">Multi-pass membrane protein</topology>
    </subcellularLocation>
</comment>
<evidence type="ECO:0000256" key="7">
    <source>
        <dbReference type="ARBA" id="ARBA00023136"/>
    </source>
</evidence>
<evidence type="ECO:0000313" key="10">
    <source>
        <dbReference type="EMBL" id="GEJ56809.1"/>
    </source>
</evidence>
<dbReference type="GO" id="GO:0009103">
    <property type="term" value="P:lipopolysaccharide biosynthetic process"/>
    <property type="evidence" value="ECO:0007669"/>
    <property type="project" value="UniProtKB-ARBA"/>
</dbReference>
<dbReference type="GO" id="GO:0010041">
    <property type="term" value="P:response to iron(III) ion"/>
    <property type="evidence" value="ECO:0007669"/>
    <property type="project" value="TreeGrafter"/>
</dbReference>
<dbReference type="Pfam" id="PF13231">
    <property type="entry name" value="PMT_2"/>
    <property type="match status" value="1"/>
</dbReference>
<feature type="domain" description="Glycosyltransferase RgtA/B/C/D-like" evidence="9">
    <location>
        <begin position="92"/>
        <end position="219"/>
    </location>
</feature>
<evidence type="ECO:0000313" key="11">
    <source>
        <dbReference type="Proteomes" id="UP000503640"/>
    </source>
</evidence>
<keyword evidence="6 8" id="KW-1133">Transmembrane helix</keyword>
<proteinExistence type="predicted"/>
<evidence type="ECO:0000256" key="3">
    <source>
        <dbReference type="ARBA" id="ARBA00022676"/>
    </source>
</evidence>
<feature type="transmembrane region" description="Helical" evidence="8">
    <location>
        <begin position="58"/>
        <end position="77"/>
    </location>
</feature>
<dbReference type="InterPro" id="IPR050297">
    <property type="entry name" value="LipidA_mod_glycosyltrf_83"/>
</dbReference>
<dbReference type="PANTHER" id="PTHR33908:SF3">
    <property type="entry name" value="UNDECAPRENYL PHOSPHATE-ALPHA-4-AMINO-4-DEOXY-L-ARABINOSE ARABINOSYL TRANSFERASE"/>
    <property type="match status" value="1"/>
</dbReference>
<feature type="transmembrane region" description="Helical" evidence="8">
    <location>
        <begin position="296"/>
        <end position="316"/>
    </location>
</feature>
<keyword evidence="7 8" id="KW-0472">Membrane</keyword>
<evidence type="ECO:0000256" key="4">
    <source>
        <dbReference type="ARBA" id="ARBA00022679"/>
    </source>
</evidence>
<organism evidence="10 11">
    <name type="scientific">Anaeromyxobacter diazotrophicus</name>
    <dbReference type="NCBI Taxonomy" id="2590199"/>
    <lineage>
        <taxon>Bacteria</taxon>
        <taxon>Pseudomonadati</taxon>
        <taxon>Myxococcota</taxon>
        <taxon>Myxococcia</taxon>
        <taxon>Myxococcales</taxon>
        <taxon>Cystobacterineae</taxon>
        <taxon>Anaeromyxobacteraceae</taxon>
        <taxon>Anaeromyxobacter</taxon>
    </lineage>
</organism>
<sequence length="591" mass="65055">MALAAALAALVFLPWLGAAGLWDPWEPHYAEVARQMIVRDDFVHPYWESAYFFSKPVLLMWLSALGLLAVGAQGHALPPGADPTPPTPSGLSAFTEWAVRLPVALLAVVACALVFVAVKRLVSRRAGYLAAGVLATSPFYFLMARQAITDMPFVALLTSGAMCFAVALWDEGAHRSAWAYAGYAFLAFATLAKGLLGFGLAGAAFLAWFALTGEWRLLARVRLWERVRGVPLPLGPALFLAIAAPWYVALSLFAGVDDEGKGFAYRFFIHDHLKRLGEGVHTTTPGGTFDYFVQELGFGLFPWVAALPGALGELARVRLRRRTRRDDLVLFAGLWAVLAYVLMSLSATKFHHYIFPAVPALAILCAVFLDRLLDEGLEAHLGALVLGLAAFAVVGHSLWETPKALPDLYVYNYDRPYPEAELAALHPGHRFGPFLFSLGPRPVFSALFAAGGVFLAAAWLWRSRRAAVAALSGVALAFALYVSWYHWRELSPHWTQRQIFRTYLAGRGSPDEPIVAYFMNWRGETFYSRNLVRQVANDVRMKEVAARPGRKWVIVERARYGALEKAVGPGARLRIADRSSDKFFLVSLEGS</sequence>
<feature type="transmembrane region" description="Helical" evidence="8">
    <location>
        <begin position="232"/>
        <end position="256"/>
    </location>
</feature>
<protein>
    <recommendedName>
        <fullName evidence="9">Glycosyltransferase RgtA/B/C/D-like domain-containing protein</fullName>
    </recommendedName>
</protein>
<dbReference type="GO" id="GO:0005886">
    <property type="term" value="C:plasma membrane"/>
    <property type="evidence" value="ECO:0007669"/>
    <property type="project" value="UniProtKB-SubCell"/>
</dbReference>